<dbReference type="SMART" id="SM01383">
    <property type="entry name" value="Ribosomal_L2"/>
    <property type="match status" value="1"/>
</dbReference>
<keyword evidence="7" id="KW-1185">Reference proteome</keyword>
<dbReference type="GO" id="GO:0002181">
    <property type="term" value="P:cytoplasmic translation"/>
    <property type="evidence" value="ECO:0007669"/>
    <property type="project" value="TreeGrafter"/>
</dbReference>
<dbReference type="GO" id="GO:0022625">
    <property type="term" value="C:cytosolic large ribosomal subunit"/>
    <property type="evidence" value="ECO:0007669"/>
    <property type="project" value="TreeGrafter"/>
</dbReference>
<dbReference type="Proteomes" id="UP000322667">
    <property type="component" value="Chromosome D02"/>
</dbReference>
<dbReference type="GO" id="GO:0003735">
    <property type="term" value="F:structural constituent of ribosome"/>
    <property type="evidence" value="ECO:0007669"/>
    <property type="project" value="InterPro"/>
</dbReference>
<dbReference type="SMART" id="SM01382">
    <property type="entry name" value="Ribosomal_L2_C"/>
    <property type="match status" value="1"/>
</dbReference>
<dbReference type="InterPro" id="IPR012340">
    <property type="entry name" value="NA-bd_OB-fold"/>
</dbReference>
<evidence type="ECO:0000256" key="1">
    <source>
        <dbReference type="ARBA" id="ARBA00005636"/>
    </source>
</evidence>
<dbReference type="AlphaFoldDB" id="A0A5D2M0N7"/>
<comment type="similarity">
    <text evidence="1">Belongs to the universal ribosomal protein uL2 family.</text>
</comment>
<dbReference type="SUPFAM" id="SSF50249">
    <property type="entry name" value="Nucleic acid-binding proteins"/>
    <property type="match status" value="1"/>
</dbReference>
<dbReference type="InterPro" id="IPR014722">
    <property type="entry name" value="Rib_uL2_dom2"/>
</dbReference>
<dbReference type="Pfam" id="PF03947">
    <property type="entry name" value="Ribosomal_L2_C"/>
    <property type="match status" value="1"/>
</dbReference>
<feature type="domain" description="Large ribosomal subunit protein uL2 C-terminal" evidence="4">
    <location>
        <begin position="129"/>
        <end position="184"/>
    </location>
</feature>
<dbReference type="GO" id="GO:0003723">
    <property type="term" value="F:RNA binding"/>
    <property type="evidence" value="ECO:0007669"/>
    <property type="project" value="TreeGrafter"/>
</dbReference>
<dbReference type="InterPro" id="IPR008991">
    <property type="entry name" value="Translation_prot_SH3-like_sf"/>
</dbReference>
<evidence type="ECO:0000259" key="4">
    <source>
        <dbReference type="SMART" id="SM01382"/>
    </source>
</evidence>
<gene>
    <name evidence="6" type="ORF">ES332_D02G225500v1</name>
</gene>
<organism evidence="6 7">
    <name type="scientific">Gossypium tomentosum</name>
    <name type="common">Hawaiian cotton</name>
    <name type="synonym">Gossypium sandvicense</name>
    <dbReference type="NCBI Taxonomy" id="34277"/>
    <lineage>
        <taxon>Eukaryota</taxon>
        <taxon>Viridiplantae</taxon>
        <taxon>Streptophyta</taxon>
        <taxon>Embryophyta</taxon>
        <taxon>Tracheophyta</taxon>
        <taxon>Spermatophyta</taxon>
        <taxon>Magnoliopsida</taxon>
        <taxon>eudicotyledons</taxon>
        <taxon>Gunneridae</taxon>
        <taxon>Pentapetalae</taxon>
        <taxon>rosids</taxon>
        <taxon>malvids</taxon>
        <taxon>Malvales</taxon>
        <taxon>Malvaceae</taxon>
        <taxon>Malvoideae</taxon>
        <taxon>Gossypium</taxon>
    </lineage>
</organism>
<evidence type="ECO:0000313" key="7">
    <source>
        <dbReference type="Proteomes" id="UP000322667"/>
    </source>
</evidence>
<reference evidence="6 7" key="1">
    <citation type="submission" date="2019-07" db="EMBL/GenBank/DDBJ databases">
        <title>WGS assembly of Gossypium tomentosum.</title>
        <authorList>
            <person name="Chen Z.J."/>
            <person name="Sreedasyam A."/>
            <person name="Ando A."/>
            <person name="Song Q."/>
            <person name="De L."/>
            <person name="Hulse-Kemp A."/>
            <person name="Ding M."/>
            <person name="Ye W."/>
            <person name="Kirkbride R."/>
            <person name="Jenkins J."/>
            <person name="Plott C."/>
            <person name="Lovell J."/>
            <person name="Lin Y.-M."/>
            <person name="Vaughn R."/>
            <person name="Liu B."/>
            <person name="Li W."/>
            <person name="Simpson S."/>
            <person name="Scheffler B."/>
            <person name="Saski C."/>
            <person name="Grover C."/>
            <person name="Hu G."/>
            <person name="Conover J."/>
            <person name="Carlson J."/>
            <person name="Shu S."/>
            <person name="Boston L."/>
            <person name="Williams M."/>
            <person name="Peterson D."/>
            <person name="Mcgee K."/>
            <person name="Jones D."/>
            <person name="Wendel J."/>
            <person name="Stelly D."/>
            <person name="Grimwood J."/>
            <person name="Schmutz J."/>
        </authorList>
    </citation>
    <scope>NUCLEOTIDE SEQUENCE [LARGE SCALE GENOMIC DNA]</scope>
    <source>
        <strain evidence="6">7179.01</strain>
    </source>
</reference>
<dbReference type="PANTHER" id="PTHR13691:SF16">
    <property type="entry name" value="LARGE RIBOSOMAL SUBUNIT PROTEIN UL2"/>
    <property type="match status" value="1"/>
</dbReference>
<dbReference type="EMBL" id="CM017624">
    <property type="protein sequence ID" value="TYH84874.1"/>
    <property type="molecule type" value="Genomic_DNA"/>
</dbReference>
<dbReference type="SUPFAM" id="SSF50104">
    <property type="entry name" value="Translation proteins SH3-like domain"/>
    <property type="match status" value="1"/>
</dbReference>
<evidence type="ECO:0000256" key="3">
    <source>
        <dbReference type="ARBA" id="ARBA00023274"/>
    </source>
</evidence>
<dbReference type="PANTHER" id="PTHR13691">
    <property type="entry name" value="RIBOSOMAL PROTEIN L2"/>
    <property type="match status" value="1"/>
</dbReference>
<dbReference type="Pfam" id="PF00181">
    <property type="entry name" value="Ribosomal_L2_N"/>
    <property type="match status" value="1"/>
</dbReference>
<feature type="domain" description="Large ribosomal subunit protein uL2 RNA-binding" evidence="5">
    <location>
        <begin position="55"/>
        <end position="123"/>
    </location>
</feature>
<proteinExistence type="inferred from homology"/>
<protein>
    <submittedName>
        <fullName evidence="6">Uncharacterized protein</fullName>
    </submittedName>
</protein>
<sequence>MAHKIPSSFPFFFPKISNEIPPEIFLLFSLFYFSQTISPLFFAPNFPKSTALCISVGPAHFCSLDLGEQNDYLKGIVTDVIHDPGRGAPLARSCSVTHSVTRSRRKDLFVAAEGMYTGQFVYCGKKATLMVGNVLPLRSIPEGAVVCNVEHHVGDRGVFARASGDYAIVISHNPDNDTIRVGSV</sequence>
<dbReference type="InterPro" id="IPR002171">
    <property type="entry name" value="Ribosomal_uL2"/>
</dbReference>
<name>A0A5D2M0N7_GOSTO</name>
<dbReference type="Gene3D" id="2.40.50.140">
    <property type="entry name" value="Nucleic acid-binding proteins"/>
    <property type="match status" value="1"/>
</dbReference>
<keyword evidence="3" id="KW-0687">Ribonucleoprotein</keyword>
<evidence type="ECO:0000256" key="2">
    <source>
        <dbReference type="ARBA" id="ARBA00022980"/>
    </source>
</evidence>
<keyword evidence="2" id="KW-0689">Ribosomal protein</keyword>
<evidence type="ECO:0000259" key="5">
    <source>
        <dbReference type="SMART" id="SM01383"/>
    </source>
</evidence>
<dbReference type="InterPro" id="IPR022669">
    <property type="entry name" value="Ribosomal_uL2_C"/>
</dbReference>
<accession>A0A5D2M0N7</accession>
<dbReference type="InterPro" id="IPR022666">
    <property type="entry name" value="Ribosomal_uL2_RNA-bd_dom"/>
</dbReference>
<dbReference type="Gene3D" id="2.30.30.30">
    <property type="match status" value="1"/>
</dbReference>
<evidence type="ECO:0000313" key="6">
    <source>
        <dbReference type="EMBL" id="TYH84874.1"/>
    </source>
</evidence>